<dbReference type="AlphaFoldDB" id="A0AAN7PXD8"/>
<dbReference type="PANTHER" id="PTHR26312">
    <property type="entry name" value="TETRATRICOPEPTIDE REPEAT PROTEIN 5"/>
    <property type="match status" value="1"/>
</dbReference>
<dbReference type="Proteomes" id="UP001345219">
    <property type="component" value="Chromosome 8"/>
</dbReference>
<dbReference type="SUPFAM" id="SSF48452">
    <property type="entry name" value="TPR-like"/>
    <property type="match status" value="1"/>
</dbReference>
<feature type="region of interest" description="Disordered" evidence="1">
    <location>
        <begin position="1"/>
        <end position="23"/>
    </location>
</feature>
<accession>A0AAN7PXD8</accession>
<sequence length="280" mass="30703">MPLKMASTPSFIPSPSPSPESHSDLLIRGTARVFFMRLSLTLPGKEILRISSTEAELFKGQPRFKPRKDLLLPHLDDHFPVPNAQEESEAYDTAAAPFLLSWPAAVVEEPSSGFLVEGGGGGGMCSGGGGGGGGGGDDDREWEGRGNGSLDEHYRSLIESYPGDALLLGNYARFLKAVKGDVEKSEEFCERAILASRGNHPVDGNVLSLYGELIWEEHRDVLRAYSYFDQALQSSPDDCYVLASYARFLWDSGEDDEDEDLQIEKGGINKEQDMHISTQW</sequence>
<protein>
    <submittedName>
        <fullName evidence="2">Uncharacterized protein</fullName>
    </submittedName>
</protein>
<evidence type="ECO:0000256" key="1">
    <source>
        <dbReference type="SAM" id="MobiDB-lite"/>
    </source>
</evidence>
<gene>
    <name evidence="2" type="ORF">SAY87_009639</name>
</gene>
<dbReference type="EMBL" id="JAXIOK010000014">
    <property type="protein sequence ID" value="KAK4755882.1"/>
    <property type="molecule type" value="Genomic_DNA"/>
</dbReference>
<dbReference type="Gene3D" id="1.25.40.10">
    <property type="entry name" value="Tetratricopeptide repeat domain"/>
    <property type="match status" value="1"/>
</dbReference>
<evidence type="ECO:0000313" key="2">
    <source>
        <dbReference type="EMBL" id="KAK4755882.1"/>
    </source>
</evidence>
<name>A0AAN7PXD8_9MYRT</name>
<reference evidence="2 3" key="1">
    <citation type="journal article" date="2023" name="Hortic Res">
        <title>Pangenome of water caltrop reveals structural variations and asymmetric subgenome divergence after allopolyploidization.</title>
        <authorList>
            <person name="Zhang X."/>
            <person name="Chen Y."/>
            <person name="Wang L."/>
            <person name="Yuan Y."/>
            <person name="Fang M."/>
            <person name="Shi L."/>
            <person name="Lu R."/>
            <person name="Comes H.P."/>
            <person name="Ma Y."/>
            <person name="Chen Y."/>
            <person name="Huang G."/>
            <person name="Zhou Y."/>
            <person name="Zheng Z."/>
            <person name="Qiu Y."/>
        </authorList>
    </citation>
    <scope>NUCLEOTIDE SEQUENCE [LARGE SCALE GENOMIC DNA]</scope>
    <source>
        <tissue evidence="2">Roots</tissue>
    </source>
</reference>
<dbReference type="InterPro" id="IPR011990">
    <property type="entry name" value="TPR-like_helical_dom_sf"/>
</dbReference>
<keyword evidence="3" id="KW-1185">Reference proteome</keyword>
<dbReference type="PANTHER" id="PTHR26312:SF215">
    <property type="entry name" value="TPR REPEAT PROTEIN"/>
    <property type="match status" value="1"/>
</dbReference>
<evidence type="ECO:0000313" key="3">
    <source>
        <dbReference type="Proteomes" id="UP001345219"/>
    </source>
</evidence>
<proteinExistence type="predicted"/>
<organism evidence="2 3">
    <name type="scientific">Trapa incisa</name>
    <dbReference type="NCBI Taxonomy" id="236973"/>
    <lineage>
        <taxon>Eukaryota</taxon>
        <taxon>Viridiplantae</taxon>
        <taxon>Streptophyta</taxon>
        <taxon>Embryophyta</taxon>
        <taxon>Tracheophyta</taxon>
        <taxon>Spermatophyta</taxon>
        <taxon>Magnoliopsida</taxon>
        <taxon>eudicotyledons</taxon>
        <taxon>Gunneridae</taxon>
        <taxon>Pentapetalae</taxon>
        <taxon>rosids</taxon>
        <taxon>malvids</taxon>
        <taxon>Myrtales</taxon>
        <taxon>Lythraceae</taxon>
        <taxon>Trapa</taxon>
    </lineage>
</organism>
<comment type="caution">
    <text evidence="2">The sequence shown here is derived from an EMBL/GenBank/DDBJ whole genome shotgun (WGS) entry which is preliminary data.</text>
</comment>
<feature type="compositionally biased region" description="Gly residues" evidence="1">
    <location>
        <begin position="125"/>
        <end position="135"/>
    </location>
</feature>
<feature type="region of interest" description="Disordered" evidence="1">
    <location>
        <begin position="125"/>
        <end position="146"/>
    </location>
</feature>